<dbReference type="SUPFAM" id="SSF103473">
    <property type="entry name" value="MFS general substrate transporter"/>
    <property type="match status" value="1"/>
</dbReference>
<dbReference type="GO" id="GO:0022857">
    <property type="term" value="F:transmembrane transporter activity"/>
    <property type="evidence" value="ECO:0007669"/>
    <property type="project" value="InterPro"/>
</dbReference>
<dbReference type="InterPro" id="IPR036259">
    <property type="entry name" value="MFS_trans_sf"/>
</dbReference>
<dbReference type="NCBIfam" id="NF040986">
    <property type="entry name" value="MamH"/>
    <property type="match status" value="1"/>
</dbReference>
<evidence type="ECO:0000256" key="2">
    <source>
        <dbReference type="ARBA" id="ARBA00022989"/>
    </source>
</evidence>
<dbReference type="Pfam" id="PF07690">
    <property type="entry name" value="MFS_1"/>
    <property type="match status" value="1"/>
</dbReference>
<feature type="transmembrane region" description="Helical" evidence="4">
    <location>
        <begin position="111"/>
        <end position="136"/>
    </location>
</feature>
<dbReference type="InterPro" id="IPR020846">
    <property type="entry name" value="MFS_dom"/>
</dbReference>
<feature type="transmembrane region" description="Helical" evidence="4">
    <location>
        <begin position="305"/>
        <end position="323"/>
    </location>
</feature>
<feature type="transmembrane region" description="Helical" evidence="4">
    <location>
        <begin position="21"/>
        <end position="41"/>
    </location>
</feature>
<dbReference type="PANTHER" id="PTHR23524">
    <property type="entry name" value="TRANSPORTER, PUTATIVE (AFU_ORTHOLOGUE AFUA_8G04850)-RELATED"/>
    <property type="match status" value="1"/>
</dbReference>
<evidence type="ECO:0000256" key="1">
    <source>
        <dbReference type="ARBA" id="ARBA00022692"/>
    </source>
</evidence>
<keyword evidence="1 4" id="KW-0812">Transmembrane</keyword>
<feature type="domain" description="Major facilitator superfamily (MFS) profile" evidence="5">
    <location>
        <begin position="21"/>
        <end position="419"/>
    </location>
</feature>
<keyword evidence="7" id="KW-1185">Reference proteome</keyword>
<reference evidence="6 7" key="1">
    <citation type="submission" date="2019-09" db="EMBL/GenBank/DDBJ databases">
        <title>Genome sequence of Rhodovastum atsumiense, a diverse member of the Acetobacteraceae family of non-sulfur purple photosynthetic bacteria.</title>
        <authorList>
            <person name="Meyer T."/>
            <person name="Kyndt J."/>
        </authorList>
    </citation>
    <scope>NUCLEOTIDE SEQUENCE [LARGE SCALE GENOMIC DNA]</scope>
    <source>
        <strain evidence="6 7">DSM 21279</strain>
    </source>
</reference>
<protein>
    <submittedName>
        <fullName evidence="6">MFS transporter</fullName>
    </submittedName>
</protein>
<comment type="caution">
    <text evidence="6">The sequence shown here is derived from an EMBL/GenBank/DDBJ whole genome shotgun (WGS) entry which is preliminary data.</text>
</comment>
<dbReference type="InterPro" id="IPR011701">
    <property type="entry name" value="MFS"/>
</dbReference>
<feature type="transmembrane region" description="Helical" evidence="4">
    <location>
        <begin position="234"/>
        <end position="259"/>
    </location>
</feature>
<dbReference type="PANTHER" id="PTHR23524:SF1">
    <property type="entry name" value="MRH DOMAIN-CONTAINING PROTEIN-RELATED"/>
    <property type="match status" value="1"/>
</dbReference>
<feature type="transmembrane region" description="Helical" evidence="4">
    <location>
        <begin position="183"/>
        <end position="206"/>
    </location>
</feature>
<feature type="transmembrane region" description="Helical" evidence="4">
    <location>
        <begin position="61"/>
        <end position="79"/>
    </location>
</feature>
<keyword evidence="2 4" id="KW-1133">Transmembrane helix</keyword>
<dbReference type="PROSITE" id="PS50850">
    <property type="entry name" value="MFS"/>
    <property type="match status" value="1"/>
</dbReference>
<evidence type="ECO:0000313" key="7">
    <source>
        <dbReference type="Proteomes" id="UP000325255"/>
    </source>
</evidence>
<evidence type="ECO:0000256" key="4">
    <source>
        <dbReference type="SAM" id="Phobius"/>
    </source>
</evidence>
<evidence type="ECO:0000259" key="5">
    <source>
        <dbReference type="PROSITE" id="PS50850"/>
    </source>
</evidence>
<dbReference type="RefSeq" id="WP_150042967.1">
    <property type="nucleotide sequence ID" value="NZ_OW485601.1"/>
</dbReference>
<feature type="transmembrane region" description="Helical" evidence="4">
    <location>
        <begin position="329"/>
        <end position="352"/>
    </location>
</feature>
<dbReference type="EMBL" id="VWPK01000040">
    <property type="protein sequence ID" value="KAA5610005.1"/>
    <property type="molecule type" value="Genomic_DNA"/>
</dbReference>
<organism evidence="6 7">
    <name type="scientific">Rhodovastum atsumiense</name>
    <dbReference type="NCBI Taxonomy" id="504468"/>
    <lineage>
        <taxon>Bacteria</taxon>
        <taxon>Pseudomonadati</taxon>
        <taxon>Pseudomonadota</taxon>
        <taxon>Alphaproteobacteria</taxon>
        <taxon>Acetobacterales</taxon>
        <taxon>Acetobacteraceae</taxon>
        <taxon>Rhodovastum</taxon>
    </lineage>
</organism>
<name>A0A5M6IRB5_9PROT</name>
<keyword evidence="3 4" id="KW-0472">Membrane</keyword>
<dbReference type="Gene3D" id="1.20.1250.20">
    <property type="entry name" value="MFS general substrate transporter like domains"/>
    <property type="match status" value="1"/>
</dbReference>
<sequence length="455" mass="47868">MAGSRTAGSGMVIAPHRWNALYLLAAITMLFMTLATAMQPLYLRNVLGISFSSAGVINANVQVVTEVLTLVVIGYLGVLSDRFGRVPIVVVGFLVGAVGGVLAPFSRELGALIGIGGLVLYYFARIVMAIGSSAVWPQLATLAGDFTTYQNRPQQMANAAFMMAFGSTLVFAVLMQLPGHAGIVPVMLLNGAIGAIGAMLASRFLADVAPRRHGQALPWRSIRLLLQQEPRLRIAFAAALFSRSDIILIGLFFMLWTIYFADLVGLDQAAAAAHAGRMIGLVGLVVMVTTLLWGQLIQRLGRVNAIIVALAVSGAGFVAMGFVVTPFGWYVFVPMVVMALGQAGALLAPDILAFDLAPDDLRGAVMGLLNVMGGIGLVIILQVGGILFDAVGPYAPFVFAGCGNLLVVAYALFLSYRHRGAAIVEGPARAGGDEGMEEFGPDVDARGRFLNGGRA</sequence>
<feature type="transmembrane region" description="Helical" evidence="4">
    <location>
        <begin position="364"/>
        <end position="388"/>
    </location>
</feature>
<feature type="transmembrane region" description="Helical" evidence="4">
    <location>
        <begin position="394"/>
        <end position="413"/>
    </location>
</feature>
<dbReference type="AlphaFoldDB" id="A0A5M6IRB5"/>
<evidence type="ECO:0000313" key="6">
    <source>
        <dbReference type="EMBL" id="KAA5610005.1"/>
    </source>
</evidence>
<gene>
    <name evidence="6" type="ORF">F1189_21655</name>
</gene>
<accession>A0A5M6IRB5</accession>
<evidence type="ECO:0000256" key="3">
    <source>
        <dbReference type="ARBA" id="ARBA00023136"/>
    </source>
</evidence>
<dbReference type="OrthoDB" id="9788328at2"/>
<feature type="transmembrane region" description="Helical" evidence="4">
    <location>
        <begin position="271"/>
        <end position="293"/>
    </location>
</feature>
<feature type="transmembrane region" description="Helical" evidence="4">
    <location>
        <begin position="157"/>
        <end position="177"/>
    </location>
</feature>
<proteinExistence type="predicted"/>
<feature type="transmembrane region" description="Helical" evidence="4">
    <location>
        <begin position="86"/>
        <end position="105"/>
    </location>
</feature>
<dbReference type="Proteomes" id="UP000325255">
    <property type="component" value="Unassembled WGS sequence"/>
</dbReference>